<dbReference type="InterPro" id="IPR011006">
    <property type="entry name" value="CheY-like_superfamily"/>
</dbReference>
<evidence type="ECO:0000256" key="6">
    <source>
        <dbReference type="ARBA" id="ARBA00022840"/>
    </source>
</evidence>
<dbReference type="GO" id="GO:0000160">
    <property type="term" value="P:phosphorelay signal transduction system"/>
    <property type="evidence" value="ECO:0007669"/>
    <property type="project" value="UniProtKB-KW"/>
</dbReference>
<feature type="domain" description="Response regulatory" evidence="12">
    <location>
        <begin position="10"/>
        <end position="128"/>
    </location>
</feature>
<dbReference type="EMBL" id="FTOA01000001">
    <property type="protein sequence ID" value="SIS37532.1"/>
    <property type="molecule type" value="Genomic_DNA"/>
</dbReference>
<dbReference type="PANTHER" id="PTHR45339">
    <property type="entry name" value="HYBRID SIGNAL TRANSDUCTION HISTIDINE KINASE J"/>
    <property type="match status" value="1"/>
</dbReference>
<dbReference type="AlphaFoldDB" id="A0A1N7IKF4"/>
<dbReference type="Gene3D" id="1.20.120.160">
    <property type="entry name" value="HPT domain"/>
    <property type="match status" value="1"/>
</dbReference>
<keyword evidence="15" id="KW-1185">Reference proteome</keyword>
<dbReference type="GO" id="GO:0005886">
    <property type="term" value="C:plasma membrane"/>
    <property type="evidence" value="ECO:0007669"/>
    <property type="project" value="UniProtKB-SubCell"/>
</dbReference>
<reference evidence="14 15" key="1">
    <citation type="submission" date="2017-01" db="EMBL/GenBank/DDBJ databases">
        <authorList>
            <person name="Mah S.A."/>
            <person name="Swanson W.J."/>
            <person name="Moy G.W."/>
            <person name="Vacquier V.D."/>
        </authorList>
    </citation>
    <scope>NUCLEOTIDE SEQUENCE [LARGE SCALE GENOMIC DNA]</scope>
    <source>
        <strain evidence="14 15">DSM 11589</strain>
    </source>
</reference>
<dbReference type="RefSeq" id="WP_076398223.1">
    <property type="nucleotide sequence ID" value="NZ_FTOA01000001.1"/>
</dbReference>
<evidence type="ECO:0000256" key="1">
    <source>
        <dbReference type="ARBA" id="ARBA00004651"/>
    </source>
</evidence>
<evidence type="ECO:0000256" key="2">
    <source>
        <dbReference type="ARBA" id="ARBA00022475"/>
    </source>
</evidence>
<keyword evidence="6" id="KW-0067">ATP-binding</keyword>
<protein>
    <submittedName>
        <fullName evidence="14">Hpt domain-containing protein</fullName>
    </submittedName>
</protein>
<dbReference type="STRING" id="80876.SAMN05421779_101263"/>
<dbReference type="InterPro" id="IPR036641">
    <property type="entry name" value="HPT_dom_sf"/>
</dbReference>
<dbReference type="SMART" id="SM00448">
    <property type="entry name" value="REC"/>
    <property type="match status" value="1"/>
</dbReference>
<evidence type="ECO:0000256" key="3">
    <source>
        <dbReference type="ARBA" id="ARBA00022553"/>
    </source>
</evidence>
<dbReference type="Pfam" id="PF00072">
    <property type="entry name" value="Response_reg"/>
    <property type="match status" value="1"/>
</dbReference>
<sequence length="272" mass="28903">MTSSTSQSHHVLLVEDVLVNRRVAAAFLTRQGYRVSEAVTGGEALDMSGAERFDLILLDIRLPDMDGVDVASRIRAFPDPLRAQVPILALTANVFPDDIKRYRAAGMNGVVAKPIQLEQFRMAVASVLQSTPVVVSVDSGGASALRGDEAALDEDFIAERLRTLGRSTFDTILQLGKRSIAGAVADVAATCDQGEQAPLALAKAAHRLAGAASNFGFRGLFLLGQKIETLADPRDGAKPQGQAAVAAAATVPMVYEQTLQELDSWLARLPPV</sequence>
<evidence type="ECO:0000256" key="9">
    <source>
        <dbReference type="ARBA" id="ARBA00023136"/>
    </source>
</evidence>
<dbReference type="OrthoDB" id="9801602at2"/>
<feature type="domain" description="HPt" evidence="13">
    <location>
        <begin position="165"/>
        <end position="265"/>
    </location>
</feature>
<evidence type="ECO:0000313" key="15">
    <source>
        <dbReference type="Proteomes" id="UP000185678"/>
    </source>
</evidence>
<dbReference type="Gene3D" id="3.40.50.2300">
    <property type="match status" value="1"/>
</dbReference>
<keyword evidence="7" id="KW-1133">Transmembrane helix</keyword>
<evidence type="ECO:0000256" key="7">
    <source>
        <dbReference type="ARBA" id="ARBA00022989"/>
    </source>
</evidence>
<evidence type="ECO:0000256" key="5">
    <source>
        <dbReference type="ARBA" id="ARBA00022741"/>
    </source>
</evidence>
<dbReference type="PROSITE" id="PS50110">
    <property type="entry name" value="RESPONSE_REGULATORY"/>
    <property type="match status" value="1"/>
</dbReference>
<dbReference type="Pfam" id="PF01627">
    <property type="entry name" value="Hpt"/>
    <property type="match status" value="1"/>
</dbReference>
<evidence type="ECO:0000256" key="4">
    <source>
        <dbReference type="ARBA" id="ARBA00022692"/>
    </source>
</evidence>
<evidence type="ECO:0000256" key="10">
    <source>
        <dbReference type="PROSITE-ProRule" id="PRU00110"/>
    </source>
</evidence>
<accession>A0A1N7IKF4</accession>
<feature type="modified residue" description="4-aspartylphosphate" evidence="11">
    <location>
        <position position="59"/>
    </location>
</feature>
<dbReference type="SUPFAM" id="SSF52172">
    <property type="entry name" value="CheY-like"/>
    <property type="match status" value="1"/>
</dbReference>
<dbReference type="PROSITE" id="PS50894">
    <property type="entry name" value="HPT"/>
    <property type="match status" value="1"/>
</dbReference>
<dbReference type="GO" id="GO:0004672">
    <property type="term" value="F:protein kinase activity"/>
    <property type="evidence" value="ECO:0007669"/>
    <property type="project" value="UniProtKB-ARBA"/>
</dbReference>
<evidence type="ECO:0000313" key="14">
    <source>
        <dbReference type="EMBL" id="SIS37532.1"/>
    </source>
</evidence>
<keyword evidence="2" id="KW-1003">Cell membrane</keyword>
<dbReference type="GO" id="GO:0005524">
    <property type="term" value="F:ATP binding"/>
    <property type="evidence" value="ECO:0007669"/>
    <property type="project" value="UniProtKB-KW"/>
</dbReference>
<name>A0A1N7IKF4_9PROT</name>
<feature type="modified residue" description="Phosphohistidine" evidence="10">
    <location>
        <position position="206"/>
    </location>
</feature>
<keyword evidence="5" id="KW-0547">Nucleotide-binding</keyword>
<gene>
    <name evidence="14" type="ORF">SAMN05421779_101263</name>
</gene>
<keyword evidence="3 11" id="KW-0597">Phosphoprotein</keyword>
<comment type="subcellular location">
    <subcellularLocation>
        <location evidence="1">Cell membrane</location>
        <topology evidence="1">Multi-pass membrane protein</topology>
    </subcellularLocation>
</comment>
<evidence type="ECO:0000259" key="13">
    <source>
        <dbReference type="PROSITE" id="PS50894"/>
    </source>
</evidence>
<dbReference type="PANTHER" id="PTHR45339:SF1">
    <property type="entry name" value="HYBRID SIGNAL TRANSDUCTION HISTIDINE KINASE J"/>
    <property type="match status" value="1"/>
</dbReference>
<dbReference type="Proteomes" id="UP000185678">
    <property type="component" value="Unassembled WGS sequence"/>
</dbReference>
<dbReference type="SUPFAM" id="SSF47226">
    <property type="entry name" value="Histidine-containing phosphotransfer domain, HPT domain"/>
    <property type="match status" value="1"/>
</dbReference>
<keyword evidence="9" id="KW-0472">Membrane</keyword>
<proteinExistence type="predicted"/>
<organism evidence="14 15">
    <name type="scientific">Insolitispirillum peregrinum</name>
    <dbReference type="NCBI Taxonomy" id="80876"/>
    <lineage>
        <taxon>Bacteria</taxon>
        <taxon>Pseudomonadati</taxon>
        <taxon>Pseudomonadota</taxon>
        <taxon>Alphaproteobacteria</taxon>
        <taxon>Rhodospirillales</taxon>
        <taxon>Novispirillaceae</taxon>
        <taxon>Insolitispirillum</taxon>
    </lineage>
</organism>
<dbReference type="InterPro" id="IPR008207">
    <property type="entry name" value="Sig_transdc_His_kin_Hpt_dom"/>
</dbReference>
<evidence type="ECO:0000256" key="8">
    <source>
        <dbReference type="ARBA" id="ARBA00023012"/>
    </source>
</evidence>
<dbReference type="CDD" id="cd17546">
    <property type="entry name" value="REC_hyHK_CKI1_RcsC-like"/>
    <property type="match status" value="1"/>
</dbReference>
<dbReference type="InterPro" id="IPR001789">
    <property type="entry name" value="Sig_transdc_resp-reg_receiver"/>
</dbReference>
<keyword evidence="8" id="KW-0902">Two-component regulatory system</keyword>
<evidence type="ECO:0000256" key="11">
    <source>
        <dbReference type="PROSITE-ProRule" id="PRU00169"/>
    </source>
</evidence>
<evidence type="ECO:0000259" key="12">
    <source>
        <dbReference type="PROSITE" id="PS50110"/>
    </source>
</evidence>
<keyword evidence="4" id="KW-0812">Transmembrane</keyword>